<feature type="non-terminal residue" evidence="2">
    <location>
        <position position="1"/>
    </location>
</feature>
<accession>A0A6J4RLW6</accession>
<proteinExistence type="predicted"/>
<feature type="region of interest" description="Disordered" evidence="1">
    <location>
        <begin position="1"/>
        <end position="81"/>
    </location>
</feature>
<name>A0A6J4RLW6_9ACTN</name>
<feature type="non-terminal residue" evidence="2">
    <location>
        <position position="105"/>
    </location>
</feature>
<protein>
    <submittedName>
        <fullName evidence="2">Uncharacterized protein</fullName>
    </submittedName>
</protein>
<dbReference type="EMBL" id="CADCVH010000106">
    <property type="protein sequence ID" value="CAA9472424.1"/>
    <property type="molecule type" value="Genomic_DNA"/>
</dbReference>
<reference evidence="2" key="1">
    <citation type="submission" date="2020-02" db="EMBL/GenBank/DDBJ databases">
        <authorList>
            <person name="Meier V. D."/>
        </authorList>
    </citation>
    <scope>NUCLEOTIDE SEQUENCE</scope>
    <source>
        <strain evidence="2">AVDCRST_MAG02</strain>
    </source>
</reference>
<dbReference type="AlphaFoldDB" id="A0A6J4RLW6"/>
<organism evidence="2">
    <name type="scientific">uncultured Rubrobacteraceae bacterium</name>
    <dbReference type="NCBI Taxonomy" id="349277"/>
    <lineage>
        <taxon>Bacteria</taxon>
        <taxon>Bacillati</taxon>
        <taxon>Actinomycetota</taxon>
        <taxon>Rubrobacteria</taxon>
        <taxon>Rubrobacterales</taxon>
        <taxon>Rubrobacteraceae</taxon>
        <taxon>environmental samples</taxon>
    </lineage>
</organism>
<sequence>GAKALHRMRRPAPQGRPFLRLLRETGPRVSRSGDTGGRRRRSSTPRGDASRPTPPWAGAGGQGEPPGQDRGPGPCRGYRRAGALGDHVDRVAVRSWFPVEPVRLL</sequence>
<gene>
    <name evidence="2" type="ORF">AVDCRST_MAG02-3840</name>
</gene>
<evidence type="ECO:0000256" key="1">
    <source>
        <dbReference type="SAM" id="MobiDB-lite"/>
    </source>
</evidence>
<feature type="compositionally biased region" description="Basic residues" evidence="1">
    <location>
        <begin position="1"/>
        <end position="10"/>
    </location>
</feature>
<evidence type="ECO:0000313" key="2">
    <source>
        <dbReference type="EMBL" id="CAA9472424.1"/>
    </source>
</evidence>